<dbReference type="RefSeq" id="WP_107215019.1">
    <property type="nucleotide sequence ID" value="NZ_KZ686269.1"/>
</dbReference>
<dbReference type="InterPro" id="IPR050611">
    <property type="entry name" value="ABCF"/>
</dbReference>
<dbReference type="OrthoDB" id="9804035at2"/>
<dbReference type="Proteomes" id="UP000240912">
    <property type="component" value="Unassembled WGS sequence"/>
</dbReference>
<evidence type="ECO:0000313" key="4">
    <source>
        <dbReference type="Proteomes" id="UP000240912"/>
    </source>
</evidence>
<protein>
    <recommendedName>
        <fullName evidence="2">ABC transporter domain-containing protein</fullName>
    </recommendedName>
</protein>
<gene>
    <name evidence="3" type="ORF">C7T94_08910</name>
</gene>
<dbReference type="SUPFAM" id="SSF52540">
    <property type="entry name" value="P-loop containing nucleoside triphosphate hydrolases"/>
    <property type="match status" value="1"/>
</dbReference>
<dbReference type="InterPro" id="IPR027417">
    <property type="entry name" value="P-loop_NTPase"/>
</dbReference>
<dbReference type="Pfam" id="PF00005">
    <property type="entry name" value="ABC_tran"/>
    <property type="match status" value="1"/>
</dbReference>
<dbReference type="PANTHER" id="PTHR19211:SF6">
    <property type="entry name" value="BLL7188 PROTEIN"/>
    <property type="match status" value="1"/>
</dbReference>
<keyword evidence="4" id="KW-1185">Reference proteome</keyword>
<evidence type="ECO:0000313" key="3">
    <source>
        <dbReference type="EMBL" id="PST82758.1"/>
    </source>
</evidence>
<dbReference type="GO" id="GO:0005524">
    <property type="term" value="F:ATP binding"/>
    <property type="evidence" value="ECO:0007669"/>
    <property type="project" value="InterPro"/>
</dbReference>
<feature type="domain" description="ABC transporter" evidence="2">
    <location>
        <begin position="3"/>
        <end position="122"/>
    </location>
</feature>
<evidence type="ECO:0000256" key="1">
    <source>
        <dbReference type="ARBA" id="ARBA00022737"/>
    </source>
</evidence>
<dbReference type="AlphaFoldDB" id="A0A2T3HJW8"/>
<name>A0A2T3HJW8_9SPHI</name>
<keyword evidence="1" id="KW-0677">Repeat</keyword>
<organism evidence="3 4">
    <name type="scientific">Pedobacter yulinensis</name>
    <dbReference type="NCBI Taxonomy" id="2126353"/>
    <lineage>
        <taxon>Bacteria</taxon>
        <taxon>Pseudomonadati</taxon>
        <taxon>Bacteroidota</taxon>
        <taxon>Sphingobacteriia</taxon>
        <taxon>Sphingobacteriales</taxon>
        <taxon>Sphingobacteriaceae</taxon>
        <taxon>Pedobacter</taxon>
    </lineage>
</organism>
<dbReference type="EMBL" id="PYLS01000005">
    <property type="protein sequence ID" value="PST82758.1"/>
    <property type="molecule type" value="Genomic_DNA"/>
</dbReference>
<dbReference type="GO" id="GO:0016887">
    <property type="term" value="F:ATP hydrolysis activity"/>
    <property type="evidence" value="ECO:0007669"/>
    <property type="project" value="InterPro"/>
</dbReference>
<accession>A0A2T3HJW8</accession>
<proteinExistence type="predicted"/>
<dbReference type="PANTHER" id="PTHR19211">
    <property type="entry name" value="ATP-BINDING TRANSPORT PROTEIN-RELATED"/>
    <property type="match status" value="1"/>
</dbReference>
<sequence>MRMRISGGNGSGKTTLLNLLTGLLQPQGGQLVRADFSYMYLDQNYSLIRPERTVFDQLSAHNGRNLQEHELRSLLIYAQFPQESWDRKCEALSGGEKMKLSLLCLSIHTQTPDMLLLDEPTNNLDLRSLAVLTASVSTFSGALLLISHDEHFASQVGIEHTIHL</sequence>
<dbReference type="InterPro" id="IPR003439">
    <property type="entry name" value="ABC_transporter-like_ATP-bd"/>
</dbReference>
<reference evidence="3 4" key="1">
    <citation type="submission" date="2018-03" db="EMBL/GenBank/DDBJ databases">
        <authorList>
            <person name="Keele B.F."/>
        </authorList>
    </citation>
    <scope>NUCLEOTIDE SEQUENCE [LARGE SCALE GENOMIC DNA]</scope>
    <source>
        <strain evidence="3 4">YL28-9</strain>
    </source>
</reference>
<evidence type="ECO:0000259" key="2">
    <source>
        <dbReference type="Pfam" id="PF00005"/>
    </source>
</evidence>
<comment type="caution">
    <text evidence="3">The sequence shown here is derived from an EMBL/GenBank/DDBJ whole genome shotgun (WGS) entry which is preliminary data.</text>
</comment>
<dbReference type="Gene3D" id="3.40.50.300">
    <property type="entry name" value="P-loop containing nucleotide triphosphate hydrolases"/>
    <property type="match status" value="1"/>
</dbReference>